<sequence length="124" mass="14649">MTERMSAQQYREAVAKPKRGNKFGAKRTVFDDITFDSKREAEVYRDLKVLERVGRISGFERQRKFELIVNGEIIGTYRADFAFIDHDQDGRFRVVDVKGVITRDFRRVRKIIKAAYNIDVEVWK</sequence>
<dbReference type="EMBL" id="CP001191">
    <property type="protein sequence ID" value="ACI55716.1"/>
    <property type="molecule type" value="Genomic_DNA"/>
</dbReference>
<name>A0ABF7QP06_RHILW</name>
<dbReference type="InterPro" id="IPR009414">
    <property type="entry name" value="DUF1064"/>
</dbReference>
<proteinExistence type="predicted"/>
<evidence type="ECO:0008006" key="3">
    <source>
        <dbReference type="Google" id="ProtNLM"/>
    </source>
</evidence>
<dbReference type="Proteomes" id="UP000008330">
    <property type="component" value="Chromosome"/>
</dbReference>
<protein>
    <recommendedName>
        <fullName evidence="3">DUF1064 domain-containing protein</fullName>
    </recommendedName>
</protein>
<accession>A0ABF7QP06</accession>
<dbReference type="AlphaFoldDB" id="A0ABF7QP06"/>
<reference evidence="1 2" key="1">
    <citation type="journal article" date="2010" name="Stand. Genomic Sci.">
        <title>Complete genome sequence of Rhizobium leguminosarum bv trifolii strain WSM2304, an effective microsymbiont of the South American clover Trifolium polymorphum.</title>
        <authorList>
            <person name="Reeve W."/>
            <person name="O'Hara G."/>
            <person name="Chain P."/>
            <person name="Ardley J."/>
            <person name="Brau L."/>
            <person name="Nandesena K."/>
            <person name="Tiwari R."/>
            <person name="Malfatti S."/>
            <person name="Kiss H."/>
            <person name="Lapidus A."/>
            <person name="Copeland A."/>
            <person name="Nolan M."/>
            <person name="Land M."/>
            <person name="Ivanova N."/>
            <person name="Mavromatis K."/>
            <person name="Markowitz V."/>
            <person name="Kyrpides N."/>
            <person name="Melino V."/>
            <person name="Denton M."/>
            <person name="Yates R."/>
            <person name="Howieson J."/>
        </authorList>
    </citation>
    <scope>NUCLEOTIDE SEQUENCE [LARGE SCALE GENOMIC DNA]</scope>
    <source>
        <strain evidence="1 2">WSM2304</strain>
    </source>
</reference>
<evidence type="ECO:0000313" key="2">
    <source>
        <dbReference type="Proteomes" id="UP000008330"/>
    </source>
</evidence>
<dbReference type="Pfam" id="PF06356">
    <property type="entry name" value="DUF1064"/>
    <property type="match status" value="1"/>
</dbReference>
<organism evidence="1 2">
    <name type="scientific">Rhizobium leguminosarum bv. trifolii (strain WSM2304)</name>
    <dbReference type="NCBI Taxonomy" id="395492"/>
    <lineage>
        <taxon>Bacteria</taxon>
        <taxon>Pseudomonadati</taxon>
        <taxon>Pseudomonadota</taxon>
        <taxon>Alphaproteobacteria</taxon>
        <taxon>Hyphomicrobiales</taxon>
        <taxon>Rhizobiaceae</taxon>
        <taxon>Rhizobium/Agrobacterium group</taxon>
        <taxon>Rhizobium</taxon>
    </lineage>
</organism>
<dbReference type="KEGG" id="rlt:Rleg2_2442"/>
<evidence type="ECO:0000313" key="1">
    <source>
        <dbReference type="EMBL" id="ACI55716.1"/>
    </source>
</evidence>
<gene>
    <name evidence="1" type="ordered locus">Rleg2_2442</name>
</gene>
<dbReference type="RefSeq" id="WP_012558240.1">
    <property type="nucleotide sequence ID" value="NC_011369.1"/>
</dbReference>
<keyword evidence="2" id="KW-1185">Reference proteome</keyword>